<dbReference type="OrthoDB" id="667358at2759"/>
<feature type="compositionally biased region" description="Low complexity" evidence="5">
    <location>
        <begin position="217"/>
        <end position="227"/>
    </location>
</feature>
<evidence type="ECO:0000313" key="8">
    <source>
        <dbReference type="EnsemblPlants" id="Ma08_p00880.1"/>
    </source>
</evidence>
<dbReference type="EMBL" id="HG996472">
    <property type="protein sequence ID" value="CAG1830221.1"/>
    <property type="molecule type" value="Genomic_DNA"/>
</dbReference>
<name>A0A804K1J0_MUSAM</name>
<dbReference type="Proteomes" id="UP000012960">
    <property type="component" value="Unplaced"/>
</dbReference>
<evidence type="ECO:0000256" key="4">
    <source>
        <dbReference type="RuleBase" id="RU369029"/>
    </source>
</evidence>
<reference evidence="7" key="1">
    <citation type="submission" date="2021-03" db="EMBL/GenBank/DDBJ databases">
        <authorList>
            <consortium name="Genoscope - CEA"/>
            <person name="William W."/>
        </authorList>
    </citation>
    <scope>NUCLEOTIDE SEQUENCE</scope>
    <source>
        <strain evidence="7">Doubled-haploid Pahang</strain>
    </source>
</reference>
<dbReference type="PANTHER" id="PTHR31413">
    <property type="entry name" value="AFP HOMOLOG 2"/>
    <property type="match status" value="1"/>
</dbReference>
<evidence type="ECO:0000256" key="1">
    <source>
        <dbReference type="ARBA" id="ARBA00004123"/>
    </source>
</evidence>
<comment type="function">
    <text evidence="4">Acts as a negative regulator of abscisic acid (ABA) response.</text>
</comment>
<protein>
    <recommendedName>
        <fullName evidence="4">Ninja-family protein</fullName>
    </recommendedName>
    <alternativeName>
        <fullName evidence="4">ABI-binding protein</fullName>
    </alternativeName>
</protein>
<dbReference type="InterPro" id="IPR031307">
    <property type="entry name" value="Ninja_fam"/>
</dbReference>
<dbReference type="GO" id="GO:0045892">
    <property type="term" value="P:negative regulation of DNA-templated transcription"/>
    <property type="evidence" value="ECO:0000318"/>
    <property type="project" value="GO_Central"/>
</dbReference>
<feature type="compositionally biased region" description="Basic and acidic residues" evidence="5">
    <location>
        <begin position="75"/>
        <end position="96"/>
    </location>
</feature>
<dbReference type="InParanoid" id="A0A804K1J0"/>
<dbReference type="AlphaFoldDB" id="A0A804K1J0"/>
<dbReference type="PANTHER" id="PTHR31413:SF31">
    <property type="entry name" value="NINJA-FAMILY PROTEIN AFP3"/>
    <property type="match status" value="1"/>
</dbReference>
<dbReference type="GO" id="GO:0007165">
    <property type="term" value="P:signal transduction"/>
    <property type="evidence" value="ECO:0007669"/>
    <property type="project" value="InterPro"/>
</dbReference>
<proteinExistence type="inferred from homology"/>
<dbReference type="Pfam" id="PF16135">
    <property type="entry name" value="TDBD"/>
    <property type="match status" value="1"/>
</dbReference>
<accession>A0A804K1J0</accession>
<gene>
    <name evidence="7" type="ORF">GSMUA_334750.1</name>
</gene>
<feature type="region of interest" description="Disordered" evidence="5">
    <location>
        <begin position="183"/>
        <end position="308"/>
    </location>
</feature>
<evidence type="ECO:0000313" key="9">
    <source>
        <dbReference type="Proteomes" id="UP000012960"/>
    </source>
</evidence>
<sequence>MELLPARRAASADPKAEDGEGVELTLGLAIGGSTRKTPEPRKEAEGPRKGGIFDLPDGASADDRAAMDAQMLRSRARDRAVREEEALSGDRSRPSRTDGGNGVRWPRVAPVSTPNPNAHPNPFGFGQHHPFPVMYPHQQVQYVPVPNGFGFPFVMPCWAPTISAVAGGLNRLERKVYQPLSGRGFPVQGTAAGPCDGDSSGSKGIEAAKVVNTSLNSDSSGSSSSAISDRRSGSFGGGSISSGDSRSHRSLQKAEKPAAPPSAEGGSGNNALTSCLTSNAKPARFGAQPERAGSVNKSGKPSALPRMPLVSATGDAPHGRTIHGLLYRCTKSEVRILCVCHGNSFTPVEFVRHAGGADVSQPLKRIVVVQPGW</sequence>
<feature type="domain" description="Tify" evidence="6">
    <location>
        <begin position="334"/>
        <end position="368"/>
    </location>
</feature>
<evidence type="ECO:0000256" key="2">
    <source>
        <dbReference type="ARBA" id="ARBA00006081"/>
    </source>
</evidence>
<reference evidence="8" key="2">
    <citation type="submission" date="2021-05" db="UniProtKB">
        <authorList>
            <consortium name="EnsemblPlants"/>
        </authorList>
    </citation>
    <scope>IDENTIFICATION</scope>
    <source>
        <strain evidence="8">subsp. malaccensis</strain>
    </source>
</reference>
<dbReference type="EnsemblPlants" id="Ma08_t00880.1">
    <property type="protein sequence ID" value="Ma08_p00880.1"/>
    <property type="gene ID" value="Ma08_g00880"/>
</dbReference>
<keyword evidence="9" id="KW-1185">Reference proteome</keyword>
<comment type="similarity">
    <text evidence="2 4">Belongs to the Ninja family.</text>
</comment>
<evidence type="ECO:0000259" key="6">
    <source>
        <dbReference type="Pfam" id="PF16135"/>
    </source>
</evidence>
<feature type="region of interest" description="Disordered" evidence="5">
    <location>
        <begin position="1"/>
        <end position="119"/>
    </location>
</feature>
<comment type="subcellular location">
    <subcellularLocation>
        <location evidence="1 4">Nucleus</location>
    </subcellularLocation>
</comment>
<evidence type="ECO:0000256" key="3">
    <source>
        <dbReference type="ARBA" id="ARBA00023242"/>
    </source>
</evidence>
<keyword evidence="3 4" id="KW-0539">Nucleus</keyword>
<organism evidence="8 9">
    <name type="scientific">Musa acuminata subsp. malaccensis</name>
    <name type="common">Wild banana</name>
    <name type="synonym">Musa malaccensis</name>
    <dbReference type="NCBI Taxonomy" id="214687"/>
    <lineage>
        <taxon>Eukaryota</taxon>
        <taxon>Viridiplantae</taxon>
        <taxon>Streptophyta</taxon>
        <taxon>Embryophyta</taxon>
        <taxon>Tracheophyta</taxon>
        <taxon>Spermatophyta</taxon>
        <taxon>Magnoliopsida</taxon>
        <taxon>Liliopsida</taxon>
        <taxon>Zingiberales</taxon>
        <taxon>Musaceae</taxon>
        <taxon>Musa</taxon>
    </lineage>
</organism>
<dbReference type="OMA" id="AMPCWAP"/>
<feature type="compositionally biased region" description="Basic and acidic residues" evidence="5">
    <location>
        <begin position="36"/>
        <end position="48"/>
    </location>
</feature>
<evidence type="ECO:0000313" key="7">
    <source>
        <dbReference type="EMBL" id="CAG1830221.1"/>
    </source>
</evidence>
<dbReference type="InterPro" id="IPR032308">
    <property type="entry name" value="TDBD"/>
</dbReference>
<evidence type="ECO:0000256" key="5">
    <source>
        <dbReference type="SAM" id="MobiDB-lite"/>
    </source>
</evidence>
<feature type="compositionally biased region" description="Polar residues" evidence="5">
    <location>
        <begin position="269"/>
        <end position="280"/>
    </location>
</feature>
<dbReference type="GO" id="GO:0005634">
    <property type="term" value="C:nucleus"/>
    <property type="evidence" value="ECO:0000318"/>
    <property type="project" value="GO_Central"/>
</dbReference>
<dbReference type="Gramene" id="Ma08_t00880.1">
    <property type="protein sequence ID" value="Ma08_p00880.1"/>
    <property type="gene ID" value="Ma08_g00880"/>
</dbReference>